<evidence type="ECO:0000256" key="8">
    <source>
        <dbReference type="ARBA" id="ARBA00023136"/>
    </source>
</evidence>
<keyword evidence="7 9" id="KW-1133">Transmembrane helix</keyword>
<keyword evidence="5 10" id="KW-0592">Phosphate transport</keyword>
<gene>
    <name evidence="12" type="primary">pstC</name>
    <name evidence="12" type="ORF">A5892_17730</name>
</gene>
<comment type="similarity">
    <text evidence="2 10">Belongs to the binding-protein-dependent transport system permease family. CysTW subfamily.</text>
</comment>
<evidence type="ECO:0000259" key="11">
    <source>
        <dbReference type="PROSITE" id="PS50928"/>
    </source>
</evidence>
<dbReference type="Proteomes" id="UP000077875">
    <property type="component" value="Chromosome"/>
</dbReference>
<dbReference type="Gene3D" id="1.10.3720.10">
    <property type="entry name" value="MetI-like"/>
    <property type="match status" value="1"/>
</dbReference>
<organism evidence="12 13">
    <name type="scientific">Halotalea alkalilenta</name>
    <dbReference type="NCBI Taxonomy" id="376489"/>
    <lineage>
        <taxon>Bacteria</taxon>
        <taxon>Pseudomonadati</taxon>
        <taxon>Pseudomonadota</taxon>
        <taxon>Gammaproteobacteria</taxon>
        <taxon>Oceanospirillales</taxon>
        <taxon>Halomonadaceae</taxon>
        <taxon>Halotalea</taxon>
    </lineage>
</organism>
<keyword evidence="10" id="KW-0997">Cell inner membrane</keyword>
<evidence type="ECO:0000256" key="3">
    <source>
        <dbReference type="ARBA" id="ARBA00022448"/>
    </source>
</evidence>
<evidence type="ECO:0000256" key="2">
    <source>
        <dbReference type="ARBA" id="ARBA00007069"/>
    </source>
</evidence>
<evidence type="ECO:0000313" key="12">
    <source>
        <dbReference type="EMBL" id="ANF59758.1"/>
    </source>
</evidence>
<feature type="transmembrane region" description="Helical" evidence="9">
    <location>
        <begin position="262"/>
        <end position="285"/>
    </location>
</feature>
<evidence type="ECO:0000256" key="5">
    <source>
        <dbReference type="ARBA" id="ARBA00022592"/>
    </source>
</evidence>
<dbReference type="GO" id="GO:0005315">
    <property type="term" value="F:phosphate transmembrane transporter activity"/>
    <property type="evidence" value="ECO:0007669"/>
    <property type="project" value="InterPro"/>
</dbReference>
<keyword evidence="3 9" id="KW-0813">Transport</keyword>
<evidence type="ECO:0000256" key="1">
    <source>
        <dbReference type="ARBA" id="ARBA00004651"/>
    </source>
</evidence>
<feature type="transmembrane region" description="Helical" evidence="9">
    <location>
        <begin position="107"/>
        <end position="129"/>
    </location>
</feature>
<evidence type="ECO:0000256" key="6">
    <source>
        <dbReference type="ARBA" id="ARBA00022692"/>
    </source>
</evidence>
<protein>
    <recommendedName>
        <fullName evidence="10">Phosphate transport system permease protein</fullName>
    </recommendedName>
</protein>
<dbReference type="GO" id="GO:0005886">
    <property type="term" value="C:plasma membrane"/>
    <property type="evidence" value="ECO:0007669"/>
    <property type="project" value="UniProtKB-SubCell"/>
</dbReference>
<dbReference type="InterPro" id="IPR011864">
    <property type="entry name" value="Phosphate_PstC"/>
</dbReference>
<dbReference type="PANTHER" id="PTHR30425:SF1">
    <property type="entry name" value="PHOSPHATE TRANSPORT SYSTEM PERMEASE PROTEIN PSTC"/>
    <property type="match status" value="1"/>
</dbReference>
<dbReference type="CDD" id="cd06261">
    <property type="entry name" value="TM_PBP2"/>
    <property type="match status" value="1"/>
</dbReference>
<name>A0A172YKG8_9GAMM</name>
<evidence type="ECO:0000256" key="4">
    <source>
        <dbReference type="ARBA" id="ARBA00022475"/>
    </source>
</evidence>
<keyword evidence="8 9" id="KW-0472">Membrane</keyword>
<feature type="domain" description="ABC transmembrane type-1" evidence="11">
    <location>
        <begin position="70"/>
        <end position="281"/>
    </location>
</feature>
<dbReference type="PANTHER" id="PTHR30425">
    <property type="entry name" value="PHOSPHATE TRANSPORT SYSTEM PERMEASE PROTEIN PST"/>
    <property type="match status" value="1"/>
</dbReference>
<keyword evidence="4" id="KW-1003">Cell membrane</keyword>
<reference evidence="12 13" key="1">
    <citation type="submission" date="2016-04" db="EMBL/GenBank/DDBJ databases">
        <title>Complete Genome Sequence of Halotalea alkalilenta IHB B 13600.</title>
        <authorList>
            <person name="Swarnkar M.K."/>
            <person name="Sharma A."/>
            <person name="Kaushal K."/>
            <person name="Soni R."/>
            <person name="Rana S."/>
            <person name="Singh A.K."/>
            <person name="Gulati A."/>
        </authorList>
    </citation>
    <scope>NUCLEOTIDE SEQUENCE [LARGE SCALE GENOMIC DNA]</scope>
    <source>
        <strain evidence="12 13">IHB B 13600</strain>
    </source>
</reference>
<dbReference type="STRING" id="376489.A5892_17730"/>
<proteinExistence type="inferred from homology"/>
<feature type="transmembrane region" description="Helical" evidence="9">
    <location>
        <begin position="69"/>
        <end position="95"/>
    </location>
</feature>
<dbReference type="InterPro" id="IPR035906">
    <property type="entry name" value="MetI-like_sf"/>
</dbReference>
<evidence type="ECO:0000256" key="7">
    <source>
        <dbReference type="ARBA" id="ARBA00022989"/>
    </source>
</evidence>
<dbReference type="InterPro" id="IPR051124">
    <property type="entry name" value="Phosphate_Transport_Permease"/>
</dbReference>
<dbReference type="EMBL" id="CP015243">
    <property type="protein sequence ID" value="ANF59758.1"/>
    <property type="molecule type" value="Genomic_DNA"/>
</dbReference>
<dbReference type="GO" id="GO:0006817">
    <property type="term" value="P:phosphate ion transport"/>
    <property type="evidence" value="ECO:0007669"/>
    <property type="project" value="UniProtKB-KW"/>
</dbReference>
<dbReference type="NCBIfam" id="TIGR02138">
    <property type="entry name" value="phosphate_pstC"/>
    <property type="match status" value="1"/>
</dbReference>
<dbReference type="KEGG" id="haa:A5892_17730"/>
<dbReference type="SUPFAM" id="SSF161098">
    <property type="entry name" value="MetI-like"/>
    <property type="match status" value="1"/>
</dbReference>
<dbReference type="PROSITE" id="PS50928">
    <property type="entry name" value="ABC_TM1"/>
    <property type="match status" value="1"/>
</dbReference>
<dbReference type="AlphaFoldDB" id="A0A172YKG8"/>
<accession>A0A172YKG8</accession>
<comment type="subcellular location">
    <subcellularLocation>
        <location evidence="10">Cell inner membrane</location>
        <topology evidence="10">Multi-pass membrane protein</topology>
    </subcellularLocation>
    <subcellularLocation>
        <location evidence="1 9">Cell membrane</location>
        <topology evidence="1 9">Multi-pass membrane protein</topology>
    </subcellularLocation>
</comment>
<sequence length="293" mass="31260">MRLLARNGMIDRWFERGTCSFAVLVLALLGAIMLSLLISAWPALATYGVDFFTQTRWSANQEVFGAWPAIYGTLVTSLIAVAIAVPVSFGIAIFLTEKCPAALRRPLGVTIELLAGIPSIIYGMWGIMVLGPFLQWLAPELFPAGTGLATAGIILAVMIIPFITAITRDVMSTVPSVTRESAYGLGCTTWEVVRSVIFPSVRGGLVGGVILGLGRALGETMAVAFVIGNNLFLNPTLTGQGTSIAALIASQFPEADGIQRSALLALGLVLFLITFVVLAIARYMLMRIERRAP</sequence>
<dbReference type="Pfam" id="PF00528">
    <property type="entry name" value="BPD_transp_1"/>
    <property type="match status" value="1"/>
</dbReference>
<comment type="function">
    <text evidence="10">Part of the binding-protein-dependent transport system for phosphate; probably responsible for the translocation of the substrate across the membrane.</text>
</comment>
<feature type="transmembrane region" description="Helical" evidence="9">
    <location>
        <begin position="204"/>
        <end position="227"/>
    </location>
</feature>
<evidence type="ECO:0000256" key="9">
    <source>
        <dbReference type="RuleBase" id="RU363032"/>
    </source>
</evidence>
<feature type="transmembrane region" description="Helical" evidence="9">
    <location>
        <begin position="141"/>
        <end position="163"/>
    </location>
</feature>
<evidence type="ECO:0000256" key="10">
    <source>
        <dbReference type="RuleBase" id="RU363054"/>
    </source>
</evidence>
<dbReference type="InterPro" id="IPR000515">
    <property type="entry name" value="MetI-like"/>
</dbReference>
<evidence type="ECO:0000313" key="13">
    <source>
        <dbReference type="Proteomes" id="UP000077875"/>
    </source>
</evidence>
<comment type="caution">
    <text evidence="10">Lacks conserved residue(s) required for the propagation of feature annotation.</text>
</comment>
<keyword evidence="13" id="KW-1185">Reference proteome</keyword>
<keyword evidence="6 9" id="KW-0812">Transmembrane</keyword>